<evidence type="ECO:0000313" key="1">
    <source>
        <dbReference type="EMBL" id="CAB4754050.1"/>
    </source>
</evidence>
<dbReference type="EMBL" id="CAEZYQ010000017">
    <property type="protein sequence ID" value="CAB4754050.1"/>
    <property type="molecule type" value="Genomic_DNA"/>
</dbReference>
<dbReference type="AlphaFoldDB" id="A0A6J6U294"/>
<sequence length="382" mass="39315">MITVARRQGGPAAAQVLDRVRARGTALRDELAVDTRLSLATVGRAVSQLTAARVLREARSRSRARGVGRPGIPVEIDDAFHATIGVHVGRTVLTVAVGDLAGRVLAQDLARREAGDPPDLADASRRAVQLLARLPGRRPLSVGAVGAWRDLGLAPGEVAAELEELTGLRVSVGDHVAAVAAAEFFHRRSGTGGVTLYVYARDTLGFAVATDKGTHTEVSRVGSMAHLPTGSGLPCPCGRTGCLEVTAGDQALLRDARAAGLAPEGVEQLYAAATGPEPDEVVLGLLRARARRLGAAAASVRDIVAPDRVVLVGQAHTGCPSVLEDVVAAYEEAGVVEAPVSFTRFGSGIQATAACTLALGPVYDDPLGVLAGEASGVRSLVD</sequence>
<dbReference type="SUPFAM" id="SSF53067">
    <property type="entry name" value="Actin-like ATPase domain"/>
    <property type="match status" value="1"/>
</dbReference>
<dbReference type="Gene3D" id="1.10.10.10">
    <property type="entry name" value="Winged helix-like DNA-binding domain superfamily/Winged helix DNA-binding domain"/>
    <property type="match status" value="1"/>
</dbReference>
<accession>A0A6J6U294</accession>
<reference evidence="1" key="1">
    <citation type="submission" date="2020-05" db="EMBL/GenBank/DDBJ databases">
        <authorList>
            <person name="Chiriac C."/>
            <person name="Salcher M."/>
            <person name="Ghai R."/>
            <person name="Kavagutti S V."/>
        </authorList>
    </citation>
    <scope>NUCLEOTIDE SEQUENCE</scope>
</reference>
<gene>
    <name evidence="1" type="ORF">UFOPK2761_02174</name>
</gene>
<organism evidence="1">
    <name type="scientific">freshwater metagenome</name>
    <dbReference type="NCBI Taxonomy" id="449393"/>
    <lineage>
        <taxon>unclassified sequences</taxon>
        <taxon>metagenomes</taxon>
        <taxon>ecological metagenomes</taxon>
    </lineage>
</organism>
<dbReference type="InterPro" id="IPR043129">
    <property type="entry name" value="ATPase_NBD"/>
</dbReference>
<dbReference type="Gene3D" id="3.30.420.40">
    <property type="match status" value="2"/>
</dbReference>
<dbReference type="PANTHER" id="PTHR18964:SF149">
    <property type="entry name" value="BIFUNCTIONAL UDP-N-ACETYLGLUCOSAMINE 2-EPIMERASE_N-ACETYLMANNOSAMINE KINASE"/>
    <property type="match status" value="1"/>
</dbReference>
<protein>
    <submittedName>
        <fullName evidence="1">Unannotated protein</fullName>
    </submittedName>
</protein>
<dbReference type="Pfam" id="PF00480">
    <property type="entry name" value="ROK"/>
    <property type="match status" value="1"/>
</dbReference>
<name>A0A6J6U294_9ZZZZ</name>
<dbReference type="InterPro" id="IPR036388">
    <property type="entry name" value="WH-like_DNA-bd_sf"/>
</dbReference>
<dbReference type="InterPro" id="IPR000600">
    <property type="entry name" value="ROK"/>
</dbReference>
<proteinExistence type="predicted"/>
<dbReference type="PANTHER" id="PTHR18964">
    <property type="entry name" value="ROK (REPRESSOR, ORF, KINASE) FAMILY"/>
    <property type="match status" value="1"/>
</dbReference>